<reference evidence="2 3" key="1">
    <citation type="submission" date="2016-10" db="EMBL/GenBank/DDBJ databases">
        <title>Complete genome sequences of three Cupriavidus strains isolated from various Malaysian environments.</title>
        <authorList>
            <person name="Abdullah A.A.-A."/>
            <person name="Shafie N.A.H."/>
            <person name="Lau N.S."/>
        </authorList>
    </citation>
    <scope>NUCLEOTIDE SEQUENCE [LARGE SCALE GENOMIC DNA]</scope>
    <source>
        <strain evidence="2 3">USMAA1020</strain>
    </source>
</reference>
<dbReference type="EMBL" id="CP017754">
    <property type="protein sequence ID" value="AOZ07272.1"/>
    <property type="molecule type" value="Genomic_DNA"/>
</dbReference>
<feature type="region of interest" description="Disordered" evidence="1">
    <location>
        <begin position="1"/>
        <end position="25"/>
    </location>
</feature>
<dbReference type="RefSeq" id="WP_071014761.1">
    <property type="nucleotide sequence ID" value="NZ_CP017754.1"/>
</dbReference>
<evidence type="ECO:0008006" key="4">
    <source>
        <dbReference type="Google" id="ProtNLM"/>
    </source>
</evidence>
<feature type="compositionally biased region" description="Low complexity" evidence="1">
    <location>
        <begin position="148"/>
        <end position="163"/>
    </location>
</feature>
<evidence type="ECO:0000313" key="3">
    <source>
        <dbReference type="Proteomes" id="UP000177515"/>
    </source>
</evidence>
<proteinExistence type="predicted"/>
<keyword evidence="3" id="KW-1185">Reference proteome</keyword>
<evidence type="ECO:0000313" key="2">
    <source>
        <dbReference type="EMBL" id="AOZ07272.1"/>
    </source>
</evidence>
<accession>A0ABM6F6W6</accession>
<dbReference type="Proteomes" id="UP000177515">
    <property type="component" value="Chromosome 1"/>
</dbReference>
<sequence>MSAPDHKADTASNTAAERRPHARPVRLSREAKLPLAVRKELLLTRAALERYDFSQAVSQVRGSTGRLARLRHWLPGTGNAPTVLKVLGVARDHPLLSSAVSLALPLLRKTPLARWAWNLSKVGMLAGAGYLAYQRWSEGQQGNADGSPAPETPADAPAPGRQP</sequence>
<organism evidence="2 3">
    <name type="scientific">Cupriavidus malaysiensis</name>
    <dbReference type="NCBI Taxonomy" id="367825"/>
    <lineage>
        <taxon>Bacteria</taxon>
        <taxon>Pseudomonadati</taxon>
        <taxon>Pseudomonadota</taxon>
        <taxon>Betaproteobacteria</taxon>
        <taxon>Burkholderiales</taxon>
        <taxon>Burkholderiaceae</taxon>
        <taxon>Cupriavidus</taxon>
    </lineage>
</organism>
<gene>
    <name evidence="2" type="ORF">BKK80_16665</name>
</gene>
<evidence type="ECO:0000256" key="1">
    <source>
        <dbReference type="SAM" id="MobiDB-lite"/>
    </source>
</evidence>
<name>A0ABM6F6W6_9BURK</name>
<feature type="region of interest" description="Disordered" evidence="1">
    <location>
        <begin position="139"/>
        <end position="163"/>
    </location>
</feature>
<protein>
    <recommendedName>
        <fullName evidence="4">DUF3318 domain-containing protein</fullName>
    </recommendedName>
</protein>
<dbReference type="Pfam" id="PF11780">
    <property type="entry name" value="DUF3318"/>
    <property type="match status" value="1"/>
</dbReference>
<dbReference type="InterPro" id="IPR021751">
    <property type="entry name" value="DUF3318"/>
</dbReference>